<keyword evidence="3" id="KW-1185">Reference proteome</keyword>
<dbReference type="GO" id="GO:0005739">
    <property type="term" value="C:mitochondrion"/>
    <property type="evidence" value="ECO:0007669"/>
    <property type="project" value="UniProtKB-SubCell"/>
</dbReference>
<dbReference type="EMBL" id="KZ678379">
    <property type="protein sequence ID" value="PSS02138.1"/>
    <property type="molecule type" value="Genomic_DNA"/>
</dbReference>
<dbReference type="Pfam" id="PF09424">
    <property type="entry name" value="YqeY"/>
    <property type="match status" value="1"/>
</dbReference>
<keyword evidence="1" id="KW-0496">Mitochondrion</keyword>
<dbReference type="Gene3D" id="1.10.1510.10">
    <property type="entry name" value="Uncharacterised protein YqeY/AIM41 PF09424, N-terminal domain"/>
    <property type="match status" value="1"/>
</dbReference>
<proteinExistence type="inferred from homology"/>
<dbReference type="InterPro" id="IPR042184">
    <property type="entry name" value="YqeY/Aim41_N"/>
</dbReference>
<dbReference type="SUPFAM" id="SSF89095">
    <property type="entry name" value="GatB/YqeY motif"/>
    <property type="match status" value="1"/>
</dbReference>
<dbReference type="OrthoDB" id="538640at2759"/>
<dbReference type="Proteomes" id="UP000241462">
    <property type="component" value="Unassembled WGS sequence"/>
</dbReference>
<dbReference type="InParanoid" id="A0A2T3AKD8"/>
<reference evidence="2 3" key="1">
    <citation type="journal article" date="2018" name="Mycol. Prog.">
        <title>Coniella lustricola, a new species from submerged detritus.</title>
        <authorList>
            <person name="Raudabaugh D.B."/>
            <person name="Iturriaga T."/>
            <person name="Carver A."/>
            <person name="Mondo S."/>
            <person name="Pangilinan J."/>
            <person name="Lipzen A."/>
            <person name="He G."/>
            <person name="Amirebrahimi M."/>
            <person name="Grigoriev I.V."/>
            <person name="Miller A.N."/>
        </authorList>
    </citation>
    <scope>NUCLEOTIDE SEQUENCE [LARGE SCALE GENOMIC DNA]</scope>
    <source>
        <strain evidence="2 3">B22-T-1</strain>
    </source>
</reference>
<dbReference type="FunCoup" id="A0A2T3AKD8">
    <property type="interactions" value="84"/>
</dbReference>
<dbReference type="STRING" id="2025994.A0A2T3AKD8"/>
<gene>
    <name evidence="1" type="primary">AIM41</name>
    <name evidence="2" type="ORF">BD289DRAFT_479038</name>
</gene>
<dbReference type="AlphaFoldDB" id="A0A2T3AKD8"/>
<accession>A0A2T3AKD8</accession>
<organism evidence="2 3">
    <name type="scientific">Coniella lustricola</name>
    <dbReference type="NCBI Taxonomy" id="2025994"/>
    <lineage>
        <taxon>Eukaryota</taxon>
        <taxon>Fungi</taxon>
        <taxon>Dikarya</taxon>
        <taxon>Ascomycota</taxon>
        <taxon>Pezizomycotina</taxon>
        <taxon>Sordariomycetes</taxon>
        <taxon>Sordariomycetidae</taxon>
        <taxon>Diaporthales</taxon>
        <taxon>Schizoparmaceae</taxon>
        <taxon>Coniella</taxon>
    </lineage>
</organism>
<comment type="subcellular location">
    <subcellularLocation>
        <location evidence="1">Mitochondrion</location>
    </subcellularLocation>
</comment>
<evidence type="ECO:0000313" key="2">
    <source>
        <dbReference type="EMBL" id="PSS02138.1"/>
    </source>
</evidence>
<dbReference type="PANTHER" id="PTHR28055:SF1">
    <property type="entry name" value="ALTERED INHERITANCE OF MITOCHONDRIA PROTEIN 41, MITOCHONDRIAL"/>
    <property type="match status" value="1"/>
</dbReference>
<dbReference type="InterPro" id="IPR003789">
    <property type="entry name" value="Asn/Gln_tRNA_amidoTrase-B-like"/>
</dbReference>
<sequence>MMASLTNATMRRVVTKSLSSLRPSLLRASIVPAISRPFSNETSDSLPPPPPLLSKLKTDLKTAMRAKDAPRLSVLRNIISATNNAAKTTSPIRTDAQLVALMRKTARGNHEAADEARKAGRADLVDKEEAQLRVIDEYVAGSGVRVLDEAELRELVEAVVSEGKAGGKKQGEVMKELQKRDWDGEGKYVDKSSLAKIFNEIWAKN</sequence>
<evidence type="ECO:0000313" key="3">
    <source>
        <dbReference type="Proteomes" id="UP000241462"/>
    </source>
</evidence>
<dbReference type="PANTHER" id="PTHR28055">
    <property type="entry name" value="ALTERED INHERITANCE OF MITOCHONDRIA PROTEIN 41, MITOCHONDRIAL"/>
    <property type="match status" value="1"/>
</dbReference>
<evidence type="ECO:0000256" key="1">
    <source>
        <dbReference type="RuleBase" id="RU365099"/>
    </source>
</evidence>
<dbReference type="GO" id="GO:0016884">
    <property type="term" value="F:carbon-nitrogen ligase activity, with glutamine as amido-N-donor"/>
    <property type="evidence" value="ECO:0007669"/>
    <property type="project" value="UniProtKB-UniRule"/>
</dbReference>
<name>A0A2T3AKD8_9PEZI</name>
<dbReference type="InterPro" id="IPR019004">
    <property type="entry name" value="YqeY/Aim41"/>
</dbReference>
<comment type="similarity">
    <text evidence="1">Belongs to the AIM41 family.</text>
</comment>
<protein>
    <recommendedName>
        <fullName evidence="1">Altered inheritance of mitochondria protein 41</fullName>
    </recommendedName>
</protein>